<dbReference type="Proteomes" id="UP000018144">
    <property type="component" value="Unassembled WGS sequence"/>
</dbReference>
<dbReference type="AlphaFoldDB" id="U4LAH7"/>
<keyword evidence="2" id="KW-1185">Reference proteome</keyword>
<name>U4LAH7_PYROM</name>
<reference evidence="1 2" key="1">
    <citation type="journal article" date="2013" name="PLoS Genet.">
        <title>The genome and development-dependent transcriptomes of Pyronema confluens: a window into fungal evolution.</title>
        <authorList>
            <person name="Traeger S."/>
            <person name="Altegoer F."/>
            <person name="Freitag M."/>
            <person name="Gabaldon T."/>
            <person name="Kempken F."/>
            <person name="Kumar A."/>
            <person name="Marcet-Houben M."/>
            <person name="Poggeler S."/>
            <person name="Stajich J.E."/>
            <person name="Nowrousian M."/>
        </authorList>
    </citation>
    <scope>NUCLEOTIDE SEQUENCE [LARGE SCALE GENOMIC DNA]</scope>
    <source>
        <strain evidence="2">CBS 100304</strain>
        <tissue evidence="1">Vegetative mycelium</tissue>
    </source>
</reference>
<organism evidence="1 2">
    <name type="scientific">Pyronema omphalodes (strain CBS 100304)</name>
    <name type="common">Pyronema confluens</name>
    <dbReference type="NCBI Taxonomy" id="1076935"/>
    <lineage>
        <taxon>Eukaryota</taxon>
        <taxon>Fungi</taxon>
        <taxon>Dikarya</taxon>
        <taxon>Ascomycota</taxon>
        <taxon>Pezizomycotina</taxon>
        <taxon>Pezizomycetes</taxon>
        <taxon>Pezizales</taxon>
        <taxon>Pyronemataceae</taxon>
        <taxon>Pyronema</taxon>
    </lineage>
</organism>
<evidence type="ECO:0000313" key="2">
    <source>
        <dbReference type="Proteomes" id="UP000018144"/>
    </source>
</evidence>
<gene>
    <name evidence="1" type="ORF">PCON_03081</name>
</gene>
<accession>U4LAH7</accession>
<proteinExistence type="predicted"/>
<sequence length="104" mass="11620">MRTYSTLVWSPTIALDKLRYSSGGGRHVSLGKILWAERDPDDKNLGEAVNWVFRREFDRASKNALVHGLVQRGYATYSPEKGVWITTVLTGSGAKIREVNAARV</sequence>
<dbReference type="EMBL" id="HF936416">
    <property type="protein sequence ID" value="CCX16438.1"/>
    <property type="molecule type" value="Genomic_DNA"/>
</dbReference>
<evidence type="ECO:0000313" key="1">
    <source>
        <dbReference type="EMBL" id="CCX16438.1"/>
    </source>
</evidence>
<protein>
    <submittedName>
        <fullName evidence="1">Uncharacterized protein</fullName>
    </submittedName>
</protein>